<proteinExistence type="predicted"/>
<dbReference type="Proteomes" id="UP000254925">
    <property type="component" value="Unassembled WGS sequence"/>
</dbReference>
<protein>
    <submittedName>
        <fullName evidence="1">Anti-sigma factor RsiW</fullName>
    </submittedName>
</protein>
<keyword evidence="2" id="KW-1185">Reference proteome</keyword>
<organism evidence="1 2">
    <name type="scientific">Microvirga subterranea</name>
    <dbReference type="NCBI Taxonomy" id="186651"/>
    <lineage>
        <taxon>Bacteria</taxon>
        <taxon>Pseudomonadati</taxon>
        <taxon>Pseudomonadota</taxon>
        <taxon>Alphaproteobacteria</taxon>
        <taxon>Hyphomicrobiales</taxon>
        <taxon>Methylobacteriaceae</taxon>
        <taxon>Microvirga</taxon>
    </lineage>
</organism>
<reference evidence="1 2" key="1">
    <citation type="submission" date="2018-07" db="EMBL/GenBank/DDBJ databases">
        <title>Genomic Encyclopedia of Type Strains, Phase IV (KMG-IV): sequencing the most valuable type-strain genomes for metagenomic binning, comparative biology and taxonomic classification.</title>
        <authorList>
            <person name="Goeker M."/>
        </authorList>
    </citation>
    <scope>NUCLEOTIDE SEQUENCE [LARGE SCALE GENOMIC DNA]</scope>
    <source>
        <strain evidence="1 2">DSM 14364</strain>
    </source>
</reference>
<evidence type="ECO:0000313" key="1">
    <source>
        <dbReference type="EMBL" id="RDI57385.1"/>
    </source>
</evidence>
<comment type="caution">
    <text evidence="1">The sequence shown here is derived from an EMBL/GenBank/DDBJ whole genome shotgun (WGS) entry which is preliminary data.</text>
</comment>
<dbReference type="RefSeq" id="WP_114771588.1">
    <property type="nucleotide sequence ID" value="NZ_QQBB01000007.1"/>
</dbReference>
<accession>A0A370HHJ5</accession>
<name>A0A370HHJ5_9HYPH</name>
<dbReference type="EMBL" id="QQBB01000007">
    <property type="protein sequence ID" value="RDI57385.1"/>
    <property type="molecule type" value="Genomic_DNA"/>
</dbReference>
<dbReference type="AlphaFoldDB" id="A0A370HHJ5"/>
<evidence type="ECO:0000313" key="2">
    <source>
        <dbReference type="Proteomes" id="UP000254925"/>
    </source>
</evidence>
<gene>
    <name evidence="1" type="ORF">DES45_107306</name>
</gene>
<sequence>MSSPITETDLLAYVDDQVDVARRIEIEDYLARNPEAAAQVMADLKIRDALRLSMADDLPRPPEAMFEAAGRLERGLAWRELGLKLRRVAAVVTLVGLGWFAHSQVGLFEIADSAASPKLPAFVEDALHSHNTALIRASMASQPVAANYDRAEIVGATGIELPPLPKDWRVVDVQVFPSRDGHSVEMVIETKNLGRLSLFAAQVSAFHVIAPTTARFDTTSAVYWQTGQLAYALTGTASESAMKRVALALAPNLQ</sequence>
<dbReference type="OrthoDB" id="9152892at2"/>